<dbReference type="AlphaFoldDB" id="A0A5S4V321"/>
<accession>A0A5S4V321</accession>
<evidence type="ECO:0000259" key="1">
    <source>
        <dbReference type="Pfam" id="PF05523"/>
    </source>
</evidence>
<evidence type="ECO:0000313" key="3">
    <source>
        <dbReference type="Proteomes" id="UP000325243"/>
    </source>
</evidence>
<dbReference type="Gene3D" id="2.60.120.10">
    <property type="entry name" value="Jelly Rolls"/>
    <property type="match status" value="1"/>
</dbReference>
<dbReference type="InterPro" id="IPR014710">
    <property type="entry name" value="RmlC-like_jellyroll"/>
</dbReference>
<dbReference type="CDD" id="cd20292">
    <property type="entry name" value="cupin_QdtA-like"/>
    <property type="match status" value="1"/>
</dbReference>
<keyword evidence="3" id="KW-1185">Reference proteome</keyword>
<gene>
    <name evidence="2" type="ORF">FYC51_02295</name>
</gene>
<protein>
    <recommendedName>
        <fullName evidence="1">Sugar 3,4-ketoisomerase QdtA cupin domain-containing protein</fullName>
    </recommendedName>
</protein>
<proteinExistence type="predicted"/>
<reference evidence="2 3" key="1">
    <citation type="submission" date="2019-08" db="EMBL/GenBank/DDBJ databases">
        <authorList>
            <person name="Hu J."/>
        </authorList>
    </citation>
    <scope>NUCLEOTIDE SEQUENCE [LARGE SCALE GENOMIC DNA]</scope>
    <source>
        <strain evidence="2 3">NEAU-184</strain>
    </source>
</reference>
<evidence type="ECO:0000313" key="2">
    <source>
        <dbReference type="EMBL" id="TYL52608.1"/>
    </source>
</evidence>
<dbReference type="Pfam" id="PF05523">
    <property type="entry name" value="FdtA"/>
    <property type="match status" value="1"/>
</dbReference>
<sequence length="158" mass="17323">MRLTAASARPMTAETRVEVRVSTIPTVLDGQVRILELESFRDDRGTLTHITLDEVGLTVARSFVVRAPRGAVRGGHAHRRVRQVLFRASGTIRVDLSRHGEHASVVLDEQRPAVLIEAGVWAQQTYLDDGSTLIVFADGPFDPAEYTTDDDATTEDAS</sequence>
<name>A0A5S4V321_9MICO</name>
<comment type="caution">
    <text evidence="2">The sequence shown here is derived from an EMBL/GenBank/DDBJ whole genome shotgun (WGS) entry which is preliminary data.</text>
</comment>
<dbReference type="InterPro" id="IPR008894">
    <property type="entry name" value="QdtA_cupin_dom"/>
</dbReference>
<dbReference type="SUPFAM" id="SSF51182">
    <property type="entry name" value="RmlC-like cupins"/>
    <property type="match status" value="1"/>
</dbReference>
<dbReference type="EMBL" id="VSSB01000001">
    <property type="protein sequence ID" value="TYL52608.1"/>
    <property type="molecule type" value="Genomic_DNA"/>
</dbReference>
<dbReference type="Proteomes" id="UP000325243">
    <property type="component" value="Unassembled WGS sequence"/>
</dbReference>
<dbReference type="InterPro" id="IPR011051">
    <property type="entry name" value="RmlC_Cupin_sf"/>
</dbReference>
<organism evidence="2 3">
    <name type="scientific">Agromyces mariniharenae</name>
    <dbReference type="NCBI Taxonomy" id="2604423"/>
    <lineage>
        <taxon>Bacteria</taxon>
        <taxon>Bacillati</taxon>
        <taxon>Actinomycetota</taxon>
        <taxon>Actinomycetes</taxon>
        <taxon>Micrococcales</taxon>
        <taxon>Microbacteriaceae</taxon>
        <taxon>Agromyces</taxon>
    </lineage>
</organism>
<feature type="domain" description="Sugar 3,4-ketoisomerase QdtA cupin" evidence="1">
    <location>
        <begin position="32"/>
        <end position="151"/>
    </location>
</feature>